<dbReference type="Proteomes" id="UP000239757">
    <property type="component" value="Unassembled WGS sequence"/>
</dbReference>
<organism evidence="1 2">
    <name type="scientific">Gossypium barbadense</name>
    <name type="common">Sea Island cotton</name>
    <name type="synonym">Hibiscus barbadensis</name>
    <dbReference type="NCBI Taxonomy" id="3634"/>
    <lineage>
        <taxon>Eukaryota</taxon>
        <taxon>Viridiplantae</taxon>
        <taxon>Streptophyta</taxon>
        <taxon>Embryophyta</taxon>
        <taxon>Tracheophyta</taxon>
        <taxon>Spermatophyta</taxon>
        <taxon>Magnoliopsida</taxon>
        <taxon>eudicotyledons</taxon>
        <taxon>Gunneridae</taxon>
        <taxon>Pentapetalae</taxon>
        <taxon>rosids</taxon>
        <taxon>malvids</taxon>
        <taxon>Malvales</taxon>
        <taxon>Malvaceae</taxon>
        <taxon>Malvoideae</taxon>
        <taxon>Gossypium</taxon>
    </lineage>
</organism>
<sequence>MRWMGEMMVLRKFGDSGLMVRGDLRVLVRNGDERGSVNDERAESDKKRTLRSSPLSLLLLFLWRIDGDDIRWLMGDWWQGKVAQSSGRGWATVT</sequence>
<reference evidence="1 2" key="1">
    <citation type="submission" date="2015-01" db="EMBL/GenBank/DDBJ databases">
        <title>Genome of allotetraploid Gossypium barbadense reveals genomic plasticity and fiber elongation in cotton evolution.</title>
        <authorList>
            <person name="Chen X."/>
            <person name="Liu X."/>
            <person name="Zhao B."/>
            <person name="Zheng H."/>
            <person name="Hu Y."/>
            <person name="Lu G."/>
            <person name="Yang C."/>
            <person name="Chen J."/>
            <person name="Shan C."/>
            <person name="Zhang L."/>
            <person name="Zhou Y."/>
            <person name="Wang L."/>
            <person name="Guo W."/>
            <person name="Bai Y."/>
            <person name="Ruan J."/>
            <person name="Shangguan X."/>
            <person name="Mao Y."/>
            <person name="Jiang J."/>
            <person name="Zhu Y."/>
            <person name="Lei J."/>
            <person name="Kang H."/>
            <person name="Chen S."/>
            <person name="He X."/>
            <person name="Wang R."/>
            <person name="Wang Y."/>
            <person name="Chen J."/>
            <person name="Wang L."/>
            <person name="Yu S."/>
            <person name="Wang B."/>
            <person name="Wei J."/>
            <person name="Song S."/>
            <person name="Lu X."/>
            <person name="Gao Z."/>
            <person name="Gu W."/>
            <person name="Deng X."/>
            <person name="Ma D."/>
            <person name="Wang S."/>
            <person name="Liang W."/>
            <person name="Fang L."/>
            <person name="Cai C."/>
            <person name="Zhu X."/>
            <person name="Zhou B."/>
            <person name="Zhang Y."/>
            <person name="Chen Z."/>
            <person name="Xu S."/>
            <person name="Zhu R."/>
            <person name="Wang S."/>
            <person name="Zhang T."/>
            <person name="Zhao G."/>
        </authorList>
    </citation>
    <scope>NUCLEOTIDE SEQUENCE [LARGE SCALE GENOMIC DNA]</scope>
    <source>
        <strain evidence="2">cv. Xinhai21</strain>
        <tissue evidence="1">Leaf</tissue>
    </source>
</reference>
<accession>A0A2P5XFZ5</accession>
<evidence type="ECO:0000313" key="2">
    <source>
        <dbReference type="Proteomes" id="UP000239757"/>
    </source>
</evidence>
<evidence type="ECO:0000313" key="1">
    <source>
        <dbReference type="EMBL" id="PPS02263.1"/>
    </source>
</evidence>
<protein>
    <submittedName>
        <fullName evidence="1">Uncharacterized protein</fullName>
    </submittedName>
</protein>
<dbReference type="AlphaFoldDB" id="A0A2P5XFZ5"/>
<dbReference type="EMBL" id="KZ664954">
    <property type="protein sequence ID" value="PPS02263.1"/>
    <property type="molecule type" value="Genomic_DNA"/>
</dbReference>
<gene>
    <name evidence="1" type="ORF">GOBAR_AA18402</name>
</gene>
<proteinExistence type="predicted"/>
<name>A0A2P5XFZ5_GOSBA</name>